<keyword evidence="2" id="KW-1185">Reference proteome</keyword>
<protein>
    <submittedName>
        <fullName evidence="1">Uncharacterized protein</fullName>
    </submittedName>
</protein>
<dbReference type="EMBL" id="RFFI01000013">
    <property type="protein sequence ID" value="RMI13555.1"/>
    <property type="molecule type" value="Genomic_DNA"/>
</dbReference>
<comment type="caution">
    <text evidence="1">The sequence shown here is derived from an EMBL/GenBank/DDBJ whole genome shotgun (WGS) entry which is preliminary data.</text>
</comment>
<proteinExistence type="predicted"/>
<evidence type="ECO:0000313" key="1">
    <source>
        <dbReference type="EMBL" id="RMI13555.1"/>
    </source>
</evidence>
<sequence>MREEAASHDGSVETDRVTGAIVYMGVVHGHVATDRSAKEPNLTIAADIIQVRATFNVNPVGDDRFIPV</sequence>
<gene>
    <name evidence="1" type="ORF">EBM89_03855</name>
</gene>
<name>A0A3M2JS45_9CELL</name>
<evidence type="ECO:0000313" key="2">
    <source>
        <dbReference type="Proteomes" id="UP000269289"/>
    </source>
</evidence>
<dbReference type="Proteomes" id="UP000269289">
    <property type="component" value="Unassembled WGS sequence"/>
</dbReference>
<dbReference type="AlphaFoldDB" id="A0A3M2JS45"/>
<accession>A0A3M2JS45</accession>
<reference evidence="1 2" key="1">
    <citation type="submission" date="2018-10" db="EMBL/GenBank/DDBJ databases">
        <title>Isolation, diversity and antifungal activity of actinobacteria from wheat.</title>
        <authorList>
            <person name="Han C."/>
        </authorList>
    </citation>
    <scope>NUCLEOTIDE SEQUENCE [LARGE SCALE GENOMIC DNA]</scope>
    <source>
        <strain evidence="1 2">NEAU-YY56</strain>
    </source>
</reference>
<organism evidence="1 2">
    <name type="scientific">Cellulomonas triticagri</name>
    <dbReference type="NCBI Taxonomy" id="2483352"/>
    <lineage>
        <taxon>Bacteria</taxon>
        <taxon>Bacillati</taxon>
        <taxon>Actinomycetota</taxon>
        <taxon>Actinomycetes</taxon>
        <taxon>Micrococcales</taxon>
        <taxon>Cellulomonadaceae</taxon>
        <taxon>Cellulomonas</taxon>
    </lineage>
</organism>